<organism evidence="2 3">
    <name type="scientific">Cryptolaemus montrouzieri</name>
    <dbReference type="NCBI Taxonomy" id="559131"/>
    <lineage>
        <taxon>Eukaryota</taxon>
        <taxon>Metazoa</taxon>
        <taxon>Ecdysozoa</taxon>
        <taxon>Arthropoda</taxon>
        <taxon>Hexapoda</taxon>
        <taxon>Insecta</taxon>
        <taxon>Pterygota</taxon>
        <taxon>Neoptera</taxon>
        <taxon>Endopterygota</taxon>
        <taxon>Coleoptera</taxon>
        <taxon>Polyphaga</taxon>
        <taxon>Cucujiformia</taxon>
        <taxon>Coccinelloidea</taxon>
        <taxon>Coccinellidae</taxon>
        <taxon>Scymninae</taxon>
        <taxon>Scymnini</taxon>
        <taxon>Cryptolaemus</taxon>
    </lineage>
</organism>
<evidence type="ECO:0000313" key="2">
    <source>
        <dbReference type="EMBL" id="KAL3279871.1"/>
    </source>
</evidence>
<protein>
    <submittedName>
        <fullName evidence="2">Uncharacterized protein</fullName>
    </submittedName>
</protein>
<dbReference type="EMBL" id="JABFTP020000124">
    <property type="protein sequence ID" value="KAL3279871.1"/>
    <property type="molecule type" value="Genomic_DNA"/>
</dbReference>
<evidence type="ECO:0000256" key="1">
    <source>
        <dbReference type="SAM" id="MobiDB-lite"/>
    </source>
</evidence>
<keyword evidence="3" id="KW-1185">Reference proteome</keyword>
<dbReference type="AlphaFoldDB" id="A0ABD2NMC1"/>
<gene>
    <name evidence="2" type="ORF">HHI36_017377</name>
</gene>
<accession>A0ABD2NMC1</accession>
<dbReference type="Proteomes" id="UP001516400">
    <property type="component" value="Unassembled WGS sequence"/>
</dbReference>
<evidence type="ECO:0000313" key="3">
    <source>
        <dbReference type="Proteomes" id="UP001516400"/>
    </source>
</evidence>
<proteinExistence type="predicted"/>
<sequence>MRTEFKFREVISYEPKQIVNKHINRPSAVCRVRGKRPPDGVHDRDDGNGEIYVQLKLAPCAMPVTQKRGRHSRGACRCSHSPSVPARDEDSRPHKQIVNLFKWDVRKIQVQGCDREISWPSNKTELG</sequence>
<reference evidence="2 3" key="1">
    <citation type="journal article" date="2021" name="BMC Biol.">
        <title>Horizontally acquired antibacterial genes associated with adaptive radiation of ladybird beetles.</title>
        <authorList>
            <person name="Li H.S."/>
            <person name="Tang X.F."/>
            <person name="Huang Y.H."/>
            <person name="Xu Z.Y."/>
            <person name="Chen M.L."/>
            <person name="Du X.Y."/>
            <person name="Qiu B.Y."/>
            <person name="Chen P.T."/>
            <person name="Zhang W."/>
            <person name="Slipinski A."/>
            <person name="Escalona H.E."/>
            <person name="Waterhouse R.M."/>
            <person name="Zwick A."/>
            <person name="Pang H."/>
        </authorList>
    </citation>
    <scope>NUCLEOTIDE SEQUENCE [LARGE SCALE GENOMIC DNA]</scope>
    <source>
        <strain evidence="2">SYSU2018</strain>
    </source>
</reference>
<comment type="caution">
    <text evidence="2">The sequence shown here is derived from an EMBL/GenBank/DDBJ whole genome shotgun (WGS) entry which is preliminary data.</text>
</comment>
<name>A0ABD2NMC1_9CUCU</name>
<feature type="region of interest" description="Disordered" evidence="1">
    <location>
        <begin position="64"/>
        <end position="92"/>
    </location>
</feature>